<dbReference type="SMART" id="SM00347">
    <property type="entry name" value="HTH_MARR"/>
    <property type="match status" value="1"/>
</dbReference>
<evidence type="ECO:0000313" key="5">
    <source>
        <dbReference type="EMBL" id="RKQ68420.1"/>
    </source>
</evidence>
<dbReference type="InterPro" id="IPR000835">
    <property type="entry name" value="HTH_MarR-typ"/>
</dbReference>
<organism evidence="5 6">
    <name type="scientific">Oceanibaculum indicum</name>
    <dbReference type="NCBI Taxonomy" id="526216"/>
    <lineage>
        <taxon>Bacteria</taxon>
        <taxon>Pseudomonadati</taxon>
        <taxon>Pseudomonadota</taxon>
        <taxon>Alphaproteobacteria</taxon>
        <taxon>Rhodospirillales</taxon>
        <taxon>Oceanibaculaceae</taxon>
        <taxon>Oceanibaculum</taxon>
    </lineage>
</organism>
<dbReference type="GO" id="GO:0006950">
    <property type="term" value="P:response to stress"/>
    <property type="evidence" value="ECO:0007669"/>
    <property type="project" value="TreeGrafter"/>
</dbReference>
<name>A0A420WBV2_9PROT</name>
<dbReference type="Pfam" id="PF12802">
    <property type="entry name" value="MarR_2"/>
    <property type="match status" value="1"/>
</dbReference>
<feature type="domain" description="HTH marR-type" evidence="4">
    <location>
        <begin position="34"/>
        <end position="138"/>
    </location>
</feature>
<dbReference type="GO" id="GO:0003677">
    <property type="term" value="F:DNA binding"/>
    <property type="evidence" value="ECO:0007669"/>
    <property type="project" value="UniProtKB-KW"/>
</dbReference>
<evidence type="ECO:0000256" key="1">
    <source>
        <dbReference type="ARBA" id="ARBA00023015"/>
    </source>
</evidence>
<dbReference type="InterPro" id="IPR039422">
    <property type="entry name" value="MarR/SlyA-like"/>
</dbReference>
<dbReference type="Gene3D" id="1.10.10.10">
    <property type="entry name" value="Winged helix-like DNA-binding domain superfamily/Winged helix DNA-binding domain"/>
    <property type="match status" value="1"/>
</dbReference>
<evidence type="ECO:0000256" key="2">
    <source>
        <dbReference type="ARBA" id="ARBA00023125"/>
    </source>
</evidence>
<comment type="caution">
    <text evidence="5">The sequence shown here is derived from an EMBL/GenBank/DDBJ whole genome shotgun (WGS) entry which is preliminary data.</text>
</comment>
<protein>
    <submittedName>
        <fullName evidence="5">DNA-binding MarR family transcriptional regulator</fullName>
    </submittedName>
</protein>
<dbReference type="AlphaFoldDB" id="A0A420WBV2"/>
<keyword evidence="1" id="KW-0805">Transcription regulation</keyword>
<keyword evidence="3" id="KW-0804">Transcription</keyword>
<dbReference type="Proteomes" id="UP000277424">
    <property type="component" value="Unassembled WGS sequence"/>
</dbReference>
<evidence type="ECO:0000259" key="4">
    <source>
        <dbReference type="SMART" id="SM00347"/>
    </source>
</evidence>
<evidence type="ECO:0000256" key="3">
    <source>
        <dbReference type="ARBA" id="ARBA00023163"/>
    </source>
</evidence>
<dbReference type="PANTHER" id="PTHR33164:SF64">
    <property type="entry name" value="TRANSCRIPTIONAL REGULATOR SLYA"/>
    <property type="match status" value="1"/>
</dbReference>
<reference evidence="5 6" key="1">
    <citation type="submission" date="2018-10" db="EMBL/GenBank/DDBJ databases">
        <title>Comparative analysis of microorganisms from saline springs in Andes Mountain Range, Colombia.</title>
        <authorList>
            <person name="Rubin E."/>
        </authorList>
    </citation>
    <scope>NUCLEOTIDE SEQUENCE [LARGE SCALE GENOMIC DNA]</scope>
    <source>
        <strain evidence="5 6">USBA 36</strain>
    </source>
</reference>
<dbReference type="GO" id="GO:0003700">
    <property type="term" value="F:DNA-binding transcription factor activity"/>
    <property type="evidence" value="ECO:0007669"/>
    <property type="project" value="InterPro"/>
</dbReference>
<evidence type="ECO:0000313" key="6">
    <source>
        <dbReference type="Proteomes" id="UP000277424"/>
    </source>
</evidence>
<dbReference type="OrthoDB" id="9806864at2"/>
<gene>
    <name evidence="5" type="ORF">BCL74_2900</name>
</gene>
<dbReference type="InterPro" id="IPR036388">
    <property type="entry name" value="WH-like_DNA-bd_sf"/>
</dbReference>
<dbReference type="PANTHER" id="PTHR33164">
    <property type="entry name" value="TRANSCRIPTIONAL REGULATOR, MARR FAMILY"/>
    <property type="match status" value="1"/>
</dbReference>
<dbReference type="InterPro" id="IPR036390">
    <property type="entry name" value="WH_DNA-bd_sf"/>
</dbReference>
<keyword evidence="2 5" id="KW-0238">DNA-binding</keyword>
<dbReference type="RefSeq" id="WP_121221060.1">
    <property type="nucleotide sequence ID" value="NZ_RBIG01000003.1"/>
</dbReference>
<dbReference type="EMBL" id="RBIG01000003">
    <property type="protein sequence ID" value="RKQ68420.1"/>
    <property type="molecule type" value="Genomic_DNA"/>
</dbReference>
<accession>A0A420WBV2</accession>
<sequence>MKARQIPDSPGEPEESPGFLLWQLANAWQRQMRVVLAPLGLTYVQAMLLTALLRLEQREAITGMPITQGDLARFCQADATMTSQVLRTLEAKGLLERSRGADARARLPRLTLAGRSLAERALPLAETVDREFFDLPKQGRKPPPGDSGLMVDLRTLWTRQRGSGGLDA</sequence>
<proteinExistence type="predicted"/>
<dbReference type="SUPFAM" id="SSF46785">
    <property type="entry name" value="Winged helix' DNA-binding domain"/>
    <property type="match status" value="1"/>
</dbReference>